<organism evidence="2">
    <name type="scientific">Davidia involucrata</name>
    <name type="common">Dove tree</name>
    <dbReference type="NCBI Taxonomy" id="16924"/>
    <lineage>
        <taxon>Eukaryota</taxon>
        <taxon>Viridiplantae</taxon>
        <taxon>Streptophyta</taxon>
        <taxon>Embryophyta</taxon>
        <taxon>Tracheophyta</taxon>
        <taxon>Spermatophyta</taxon>
        <taxon>Magnoliopsida</taxon>
        <taxon>eudicotyledons</taxon>
        <taxon>Gunneridae</taxon>
        <taxon>Pentapetalae</taxon>
        <taxon>asterids</taxon>
        <taxon>Cornales</taxon>
        <taxon>Nyssaceae</taxon>
        <taxon>Davidia</taxon>
    </lineage>
</organism>
<sequence>MALPQYVAFKDDNGNYLSARTIEGHPYLQFVSTNNRDPTVKNEVFTTHDGRVRIKSHHFGKFWRLSPNWIWADSEDSSSSNPETVFFTERVDYHAINLRNMSNNRYCKSLTTEGKSNCLNAAVTLTSRETRLEWEEVTL</sequence>
<gene>
    <name evidence="2" type="ORF">Din_045984</name>
</gene>
<dbReference type="AlphaFoldDB" id="A0A5B7CAT4"/>
<dbReference type="SUPFAM" id="SSF50382">
    <property type="entry name" value="Agglutinin"/>
    <property type="match status" value="1"/>
</dbReference>
<feature type="domain" description="Agglutinin" evidence="1">
    <location>
        <begin position="1"/>
        <end position="136"/>
    </location>
</feature>
<evidence type="ECO:0000259" key="1">
    <source>
        <dbReference type="SMART" id="SM00791"/>
    </source>
</evidence>
<evidence type="ECO:0000313" key="2">
    <source>
        <dbReference type="EMBL" id="MPA76543.1"/>
    </source>
</evidence>
<dbReference type="InterPro" id="IPR008998">
    <property type="entry name" value="Agglutinin"/>
</dbReference>
<dbReference type="PANTHER" id="PTHR39244">
    <property type="entry name" value="NATTERIN-4"/>
    <property type="match status" value="1"/>
</dbReference>
<dbReference type="Pfam" id="PF07468">
    <property type="entry name" value="Agglutinin"/>
    <property type="match status" value="1"/>
</dbReference>
<dbReference type="InterPro" id="IPR053237">
    <property type="entry name" value="Natterin_C"/>
</dbReference>
<reference evidence="2" key="1">
    <citation type="submission" date="2019-08" db="EMBL/GenBank/DDBJ databases">
        <title>Reference gene set and small RNA set construction with multiple tissues from Davidia involucrata Baill.</title>
        <authorList>
            <person name="Yang H."/>
            <person name="Zhou C."/>
            <person name="Li G."/>
            <person name="Wang J."/>
            <person name="Gao P."/>
            <person name="Wang M."/>
            <person name="Wang R."/>
            <person name="Zhao Y."/>
        </authorList>
    </citation>
    <scope>NUCLEOTIDE SEQUENCE</scope>
    <source>
        <tissue evidence="2">Mixed with DoveR01_LX</tissue>
    </source>
</reference>
<accession>A0A5B7CAT4</accession>
<dbReference type="Gene3D" id="2.80.10.50">
    <property type="match status" value="1"/>
</dbReference>
<protein>
    <recommendedName>
        <fullName evidence="1">Agglutinin domain-containing protein</fullName>
    </recommendedName>
</protein>
<dbReference type="InterPro" id="IPR036242">
    <property type="entry name" value="Agglutinin_dom_sf"/>
</dbReference>
<dbReference type="EMBL" id="GHES01045984">
    <property type="protein sequence ID" value="MPA76543.1"/>
    <property type="molecule type" value="Transcribed_RNA"/>
</dbReference>
<name>A0A5B7CAT4_DAVIN</name>
<dbReference type="CDD" id="cd00257">
    <property type="entry name" value="beta-trefoil_FSCN-like"/>
    <property type="match status" value="1"/>
</dbReference>
<dbReference type="SMART" id="SM00791">
    <property type="entry name" value="Agglutinin"/>
    <property type="match status" value="1"/>
</dbReference>
<dbReference type="PANTHER" id="PTHR39244:SF5">
    <property type="entry name" value="NATTERIN-3-LIKE"/>
    <property type="match status" value="1"/>
</dbReference>
<proteinExistence type="predicted"/>